<accession>L8JKN2</accession>
<keyword evidence="1" id="KW-1277">Toxin-antitoxin system</keyword>
<reference evidence="2 3" key="1">
    <citation type="submission" date="2012-12" db="EMBL/GenBank/DDBJ databases">
        <title>Genome assembly of Fulvivirga imtechensis AK7.</title>
        <authorList>
            <person name="Nupur N."/>
            <person name="Khatri I."/>
            <person name="Kumar R."/>
            <person name="Subramanian S."/>
            <person name="Pinnaka A."/>
        </authorList>
    </citation>
    <scope>NUCLEOTIDE SEQUENCE [LARGE SCALE GENOMIC DNA]</scope>
    <source>
        <strain evidence="2 3">AK7</strain>
    </source>
</reference>
<dbReference type="EMBL" id="AMZN01000185">
    <property type="protein sequence ID" value="ELR67992.1"/>
    <property type="molecule type" value="Genomic_DNA"/>
</dbReference>
<protein>
    <recommendedName>
        <fullName evidence="4">Plasmid stabilization system</fullName>
    </recommendedName>
</protein>
<sequence length="66" mass="7811">MSLAKSLGDFPEKYPKEPYLLDEPNNYRSVSKWSYKLIYEVTENEVIIVMLFHSSQDPEKIKETLK</sequence>
<dbReference type="Gene3D" id="3.30.2310.20">
    <property type="entry name" value="RelE-like"/>
    <property type="match status" value="1"/>
</dbReference>
<dbReference type="STRING" id="1237149.C900_01288"/>
<organism evidence="2 3">
    <name type="scientific">Fulvivirga imtechensis AK7</name>
    <dbReference type="NCBI Taxonomy" id="1237149"/>
    <lineage>
        <taxon>Bacteria</taxon>
        <taxon>Pseudomonadati</taxon>
        <taxon>Bacteroidota</taxon>
        <taxon>Cytophagia</taxon>
        <taxon>Cytophagales</taxon>
        <taxon>Fulvivirgaceae</taxon>
        <taxon>Fulvivirga</taxon>
    </lineage>
</organism>
<evidence type="ECO:0000313" key="2">
    <source>
        <dbReference type="EMBL" id="ELR67992.1"/>
    </source>
</evidence>
<dbReference type="InterPro" id="IPR007712">
    <property type="entry name" value="RelE/ParE_toxin"/>
</dbReference>
<dbReference type="InterPro" id="IPR035093">
    <property type="entry name" value="RelE/ParE_toxin_dom_sf"/>
</dbReference>
<evidence type="ECO:0008006" key="4">
    <source>
        <dbReference type="Google" id="ProtNLM"/>
    </source>
</evidence>
<evidence type="ECO:0000313" key="3">
    <source>
        <dbReference type="Proteomes" id="UP000011135"/>
    </source>
</evidence>
<name>L8JKN2_9BACT</name>
<dbReference type="Pfam" id="PF05016">
    <property type="entry name" value="ParE_toxin"/>
    <property type="match status" value="1"/>
</dbReference>
<gene>
    <name evidence="2" type="ORF">C900_01288</name>
</gene>
<evidence type="ECO:0000256" key="1">
    <source>
        <dbReference type="ARBA" id="ARBA00022649"/>
    </source>
</evidence>
<keyword evidence="3" id="KW-1185">Reference proteome</keyword>
<dbReference type="AlphaFoldDB" id="L8JKN2"/>
<proteinExistence type="predicted"/>
<dbReference type="Proteomes" id="UP000011135">
    <property type="component" value="Unassembled WGS sequence"/>
</dbReference>
<comment type="caution">
    <text evidence="2">The sequence shown here is derived from an EMBL/GenBank/DDBJ whole genome shotgun (WGS) entry which is preliminary data.</text>
</comment>